<accession>A0ABP0VZ99</accession>
<feature type="region of interest" description="Disordered" evidence="8">
    <location>
        <begin position="63"/>
        <end position="96"/>
    </location>
</feature>
<evidence type="ECO:0000256" key="6">
    <source>
        <dbReference type="PROSITE-ProRule" id="PRU00024"/>
    </source>
</evidence>
<evidence type="ECO:0000256" key="2">
    <source>
        <dbReference type="ARBA" id="ARBA00010024"/>
    </source>
</evidence>
<dbReference type="EMBL" id="OZ020107">
    <property type="protein sequence ID" value="CAK9259649.1"/>
    <property type="molecule type" value="Genomic_DNA"/>
</dbReference>
<feature type="domain" description="NERD" evidence="10">
    <location>
        <begin position="425"/>
        <end position="545"/>
    </location>
</feature>
<feature type="compositionally biased region" description="Basic residues" evidence="8">
    <location>
        <begin position="70"/>
        <end position="85"/>
    </location>
</feature>
<evidence type="ECO:0000259" key="9">
    <source>
        <dbReference type="PROSITE" id="PS50119"/>
    </source>
</evidence>
<comment type="similarity">
    <text evidence="2">Belongs to the CONSTANS family.</text>
</comment>
<dbReference type="PANTHER" id="PTHR35287">
    <property type="entry name" value="SI:ZFOS-911D5.4"/>
    <property type="match status" value="1"/>
</dbReference>
<dbReference type="Pfam" id="PF08378">
    <property type="entry name" value="NERD"/>
    <property type="match status" value="1"/>
</dbReference>
<proteinExistence type="inferred from homology"/>
<evidence type="ECO:0000259" key="10">
    <source>
        <dbReference type="PROSITE" id="PS50965"/>
    </source>
</evidence>
<dbReference type="PROSITE" id="PS50965">
    <property type="entry name" value="NERD"/>
    <property type="match status" value="1"/>
</dbReference>
<evidence type="ECO:0000259" key="11">
    <source>
        <dbReference type="PROSITE" id="PS51017"/>
    </source>
</evidence>
<keyword evidence="13" id="KW-1185">Reference proteome</keyword>
<name>A0ABP0VZ99_9BRYO</name>
<sequence>MMNCKVGSSASGMAVAAKAARACDVCGVHRARWYCAADEAYICHPCDAKVHEANSLASRHNRVLLSPHNPPKHKQQQQQPRHRHEHQAAGDSQGMMMNSAQKISRRSNSGMRISSPNLNLFATTGKIPAERASFTKTSGRKQELYAKVKVEPAGGGDEYMGGKGSNWQAGVHEVPAFVSIFQDPLPEFSTSKVVDDTQNHHVHHDDELGKEEEQEEVVPDLFPRHFYFDATLGPLKEDSPGGCTFLGEEIPGMDGYENSYKYMEPDPSSLDSKAHQAPYAEGSLSCAFRPPETDNVMGGAGAGGCRQKKKQEAVEDLVGATYPLEEGLTATEAAAAARACHVPSLKLNYKEVLSACSDQSLWTAHDKHPQTVPDDPIADAAEMAVTRDDCYSGRGRREASLLRYKEKRRARLFSKKIRYEVRKLNAEQRPRMKGRFVKRTQFEGIPGVQVYQCLRIPTGQKGRREIDIVLVTERELFVIEVKNWSGIIELKADGVWSQVRRNGTIQNHPDVVEATKHRANLLKFYIEKRGVTLPPSFVQPKVFLVNPDCRPEQAILMQPEVLSADQCEHFLEQSLGMSSGSGWMKSLLTARKSESALSDSARKQLHYILSSAPTWDRLELEGGKIVVGDFQDFQGPPEDLVALKFVKRSAVSHLTMVHCRGWVRNIIGSVIGRTPNVQITVTERDYRDSNPGKPPRKQQSELPSQVCVQPDSRVLFQPVGSPVPQLYNLNNILALSLSA</sequence>
<gene>
    <name evidence="12" type="ORF">CSSPJE1EN1_LOCUS5127</name>
</gene>
<dbReference type="InterPro" id="IPR049808">
    <property type="entry name" value="CONSTANS-like_Bbox1"/>
</dbReference>
<dbReference type="PROSITE" id="PS51017">
    <property type="entry name" value="CCT"/>
    <property type="match status" value="1"/>
</dbReference>
<comment type="subcellular location">
    <subcellularLocation>
        <location evidence="1 7">Nucleus</location>
    </subcellularLocation>
</comment>
<dbReference type="InterPro" id="IPR000315">
    <property type="entry name" value="Znf_B-box"/>
</dbReference>
<evidence type="ECO:0000256" key="8">
    <source>
        <dbReference type="SAM" id="MobiDB-lite"/>
    </source>
</evidence>
<dbReference type="InterPro" id="IPR011528">
    <property type="entry name" value="NERD"/>
</dbReference>
<evidence type="ECO:0000256" key="4">
    <source>
        <dbReference type="ARBA" id="ARBA00022833"/>
    </source>
</evidence>
<keyword evidence="4" id="KW-0862">Zinc</keyword>
<evidence type="ECO:0000256" key="5">
    <source>
        <dbReference type="ARBA" id="ARBA00023242"/>
    </source>
</evidence>
<keyword evidence="5 7" id="KW-0539">Nucleus</keyword>
<dbReference type="InterPro" id="IPR010402">
    <property type="entry name" value="CCT_domain"/>
</dbReference>
<organism evidence="12 13">
    <name type="scientific">Sphagnum jensenii</name>
    <dbReference type="NCBI Taxonomy" id="128206"/>
    <lineage>
        <taxon>Eukaryota</taxon>
        <taxon>Viridiplantae</taxon>
        <taxon>Streptophyta</taxon>
        <taxon>Embryophyta</taxon>
        <taxon>Bryophyta</taxon>
        <taxon>Sphagnophytina</taxon>
        <taxon>Sphagnopsida</taxon>
        <taxon>Sphagnales</taxon>
        <taxon>Sphagnaceae</taxon>
        <taxon>Sphagnum</taxon>
    </lineage>
</organism>
<evidence type="ECO:0000313" key="12">
    <source>
        <dbReference type="EMBL" id="CAK9259649.1"/>
    </source>
</evidence>
<feature type="region of interest" description="Disordered" evidence="8">
    <location>
        <begin position="685"/>
        <end position="704"/>
    </location>
</feature>
<dbReference type="CDD" id="cd19821">
    <property type="entry name" value="Bbox1_BBX-like"/>
    <property type="match status" value="1"/>
</dbReference>
<reference evidence="12" key="1">
    <citation type="submission" date="2024-02" db="EMBL/GenBank/DDBJ databases">
        <authorList>
            <consortium name="ELIXIR-Norway"/>
            <consortium name="Elixir Norway"/>
        </authorList>
    </citation>
    <scope>NUCLEOTIDE SEQUENCE</scope>
</reference>
<dbReference type="Pfam" id="PF00643">
    <property type="entry name" value="zf-B_box"/>
    <property type="match status" value="1"/>
</dbReference>
<dbReference type="PANTHER" id="PTHR35287:SF1">
    <property type="entry name" value="SI:ZFOS-911D5.4"/>
    <property type="match status" value="1"/>
</dbReference>
<evidence type="ECO:0000256" key="1">
    <source>
        <dbReference type="ARBA" id="ARBA00004123"/>
    </source>
</evidence>
<protein>
    <submittedName>
        <fullName evidence="12">Uncharacterized protein</fullName>
    </submittedName>
</protein>
<keyword evidence="6" id="KW-0863">Zinc-finger</keyword>
<feature type="domain" description="CCT" evidence="11">
    <location>
        <begin position="397"/>
        <end position="439"/>
    </location>
</feature>
<keyword evidence="3" id="KW-0479">Metal-binding</keyword>
<evidence type="ECO:0000313" key="13">
    <source>
        <dbReference type="Proteomes" id="UP001497444"/>
    </source>
</evidence>
<dbReference type="SMART" id="SM00336">
    <property type="entry name" value="BBOX"/>
    <property type="match status" value="1"/>
</dbReference>
<evidence type="ECO:0000256" key="7">
    <source>
        <dbReference type="PROSITE-ProRule" id="PRU00357"/>
    </source>
</evidence>
<evidence type="ECO:0000256" key="3">
    <source>
        <dbReference type="ARBA" id="ARBA00022723"/>
    </source>
</evidence>
<dbReference type="Proteomes" id="UP001497444">
    <property type="component" value="Chromosome 12"/>
</dbReference>
<dbReference type="PROSITE" id="PS50119">
    <property type="entry name" value="ZF_BBOX"/>
    <property type="match status" value="1"/>
</dbReference>
<dbReference type="Pfam" id="PF06203">
    <property type="entry name" value="CCT"/>
    <property type="match status" value="1"/>
</dbReference>
<feature type="domain" description="B box-type" evidence="9">
    <location>
        <begin position="18"/>
        <end position="65"/>
    </location>
</feature>